<feature type="compositionally biased region" description="Basic and acidic residues" evidence="1">
    <location>
        <begin position="148"/>
        <end position="161"/>
    </location>
</feature>
<keyword evidence="3" id="KW-1185">Reference proteome</keyword>
<organism evidence="2 3">
    <name type="scientific">Achromobacter phage Motura</name>
    <dbReference type="NCBI Taxonomy" id="2591403"/>
    <lineage>
        <taxon>Viruses</taxon>
        <taxon>Duplodnaviria</taxon>
        <taxon>Heunggongvirae</taxon>
        <taxon>Uroviricota</taxon>
        <taxon>Caudoviricetes</taxon>
        <taxon>Moturavirus</taxon>
        <taxon>Moturavirus motura</taxon>
    </lineage>
</organism>
<feature type="region of interest" description="Disordered" evidence="1">
    <location>
        <begin position="148"/>
        <end position="170"/>
    </location>
</feature>
<evidence type="ECO:0000256" key="1">
    <source>
        <dbReference type="SAM" id="MobiDB-lite"/>
    </source>
</evidence>
<dbReference type="KEGG" id="vg:56135911"/>
<reference evidence="2 3" key="1">
    <citation type="submission" date="2019-06" db="EMBL/GenBank/DDBJ databases">
        <authorList>
            <person name="Kincaid V.D."/>
            <person name="Fuller A."/>
            <person name="Hodges K."/>
            <person name="Bansal M."/>
            <person name="Essig J."/>
            <person name="Johnson A."/>
        </authorList>
    </citation>
    <scope>NUCLEOTIDE SEQUENCE [LARGE SCALE GENOMIC DNA]</scope>
</reference>
<dbReference type="Proteomes" id="UP000320799">
    <property type="component" value="Segment"/>
</dbReference>
<evidence type="ECO:0000313" key="3">
    <source>
        <dbReference type="Proteomes" id="UP000320799"/>
    </source>
</evidence>
<dbReference type="GeneID" id="56135911"/>
<proteinExistence type="predicted"/>
<dbReference type="RefSeq" id="YP_009903635.1">
    <property type="nucleotide sequence ID" value="NC_049849.1"/>
</dbReference>
<name>A0A514CSL3_9CAUD</name>
<protein>
    <submittedName>
        <fullName evidence="2">Uncharacterized protein</fullName>
    </submittedName>
</protein>
<dbReference type="EMBL" id="MN094788">
    <property type="protein sequence ID" value="QDH83454.1"/>
    <property type="molecule type" value="Genomic_DNA"/>
</dbReference>
<evidence type="ECO:0000313" key="2">
    <source>
        <dbReference type="EMBL" id="QDH83454.1"/>
    </source>
</evidence>
<accession>A0A514CSL3</accession>
<sequence length="170" mass="19686">MNTYTLVLLLVSLITAFWQGMRRKSIERYANRMRERNSILQCQLDSLKESYVVRSSQRRERELCSIVTCFHSMHMLDKDYPNSQLHLDVKDALSGARLANFEHDGIQGTCYYSAERDMWEGRVLLEDENLQYYALTIEGAEKEFHGKLGAREHDLKKEADRGAGSSTEEA</sequence>